<proteinExistence type="inferred from homology"/>
<name>A0A9X1Y8I7_9PROT</name>
<dbReference type="InterPro" id="IPR017853">
    <property type="entry name" value="GH"/>
</dbReference>
<dbReference type="Gene3D" id="3.20.20.80">
    <property type="entry name" value="Glycosidases"/>
    <property type="match status" value="1"/>
</dbReference>
<evidence type="ECO:0000256" key="3">
    <source>
        <dbReference type="ARBA" id="ARBA00012560"/>
    </source>
</evidence>
<reference evidence="11" key="1">
    <citation type="submission" date="2022-04" db="EMBL/GenBank/DDBJ databases">
        <title>Roseomonas acroporae sp. nov., isolated from coral Acropora digitifera.</title>
        <authorList>
            <person name="Sun H."/>
        </authorList>
    </citation>
    <scope>NUCLEOTIDE SEQUENCE</scope>
    <source>
        <strain evidence="11">NAR14</strain>
    </source>
</reference>
<evidence type="ECO:0000256" key="9">
    <source>
        <dbReference type="ARBA" id="ARBA00031501"/>
    </source>
</evidence>
<dbReference type="AlphaFoldDB" id="A0A9X1Y8I7"/>
<dbReference type="Proteomes" id="UP001139516">
    <property type="component" value="Unassembled WGS sequence"/>
</dbReference>
<dbReference type="EC" id="2.4.1.25" evidence="3 10"/>
<keyword evidence="7 10" id="KW-0119">Carbohydrate metabolism</keyword>
<evidence type="ECO:0000256" key="10">
    <source>
        <dbReference type="RuleBase" id="RU361207"/>
    </source>
</evidence>
<dbReference type="NCBIfam" id="TIGR00217">
    <property type="entry name" value="malQ"/>
    <property type="match status" value="1"/>
</dbReference>
<dbReference type="GO" id="GO:0004134">
    <property type="term" value="F:4-alpha-glucanotransferase activity"/>
    <property type="evidence" value="ECO:0007669"/>
    <property type="project" value="UniProtKB-EC"/>
</dbReference>
<organism evidence="11 12">
    <name type="scientific">Roseomonas acroporae</name>
    <dbReference type="NCBI Taxonomy" id="2937791"/>
    <lineage>
        <taxon>Bacteria</taxon>
        <taxon>Pseudomonadati</taxon>
        <taxon>Pseudomonadota</taxon>
        <taxon>Alphaproteobacteria</taxon>
        <taxon>Acetobacterales</taxon>
        <taxon>Roseomonadaceae</taxon>
        <taxon>Roseomonas</taxon>
    </lineage>
</organism>
<comment type="caution">
    <text evidence="11">The sequence shown here is derived from an EMBL/GenBank/DDBJ whole genome shotgun (WGS) entry which is preliminary data.</text>
</comment>
<keyword evidence="12" id="KW-1185">Reference proteome</keyword>
<evidence type="ECO:0000313" key="12">
    <source>
        <dbReference type="Proteomes" id="UP001139516"/>
    </source>
</evidence>
<dbReference type="PANTHER" id="PTHR32438:SF5">
    <property type="entry name" value="4-ALPHA-GLUCANOTRANSFERASE DPE1, CHLOROPLASTIC_AMYLOPLASTIC"/>
    <property type="match status" value="1"/>
</dbReference>
<keyword evidence="6 10" id="KW-0808">Transferase</keyword>
<dbReference type="EMBL" id="JALPRX010000023">
    <property type="protein sequence ID" value="MCK8784052.1"/>
    <property type="molecule type" value="Genomic_DNA"/>
</dbReference>
<dbReference type="SUPFAM" id="SSF51445">
    <property type="entry name" value="(Trans)glycosidases"/>
    <property type="match status" value="1"/>
</dbReference>
<dbReference type="InterPro" id="IPR003385">
    <property type="entry name" value="Glyco_hydro_77"/>
</dbReference>
<dbReference type="PANTHER" id="PTHR32438">
    <property type="entry name" value="4-ALPHA-GLUCANOTRANSFERASE DPE1, CHLOROPLASTIC/AMYLOPLASTIC"/>
    <property type="match status" value="1"/>
</dbReference>
<evidence type="ECO:0000256" key="6">
    <source>
        <dbReference type="ARBA" id="ARBA00022679"/>
    </source>
</evidence>
<comment type="similarity">
    <text evidence="2 10">Belongs to the disproportionating enzyme family.</text>
</comment>
<evidence type="ECO:0000256" key="7">
    <source>
        <dbReference type="ARBA" id="ARBA00023277"/>
    </source>
</evidence>
<evidence type="ECO:0000313" key="11">
    <source>
        <dbReference type="EMBL" id="MCK8784052.1"/>
    </source>
</evidence>
<evidence type="ECO:0000256" key="8">
    <source>
        <dbReference type="ARBA" id="ARBA00031423"/>
    </source>
</evidence>
<evidence type="ECO:0000256" key="2">
    <source>
        <dbReference type="ARBA" id="ARBA00005684"/>
    </source>
</evidence>
<comment type="catalytic activity">
    <reaction evidence="1 10">
        <text>Transfers a segment of a (1-&gt;4)-alpha-D-glucan to a new position in an acceptor, which may be glucose or a (1-&gt;4)-alpha-D-glucan.</text>
        <dbReference type="EC" id="2.4.1.25"/>
    </reaction>
</comment>
<keyword evidence="5 10" id="KW-0328">Glycosyltransferase</keyword>
<accession>A0A9X1Y8I7</accession>
<evidence type="ECO:0000256" key="1">
    <source>
        <dbReference type="ARBA" id="ARBA00000439"/>
    </source>
</evidence>
<sequence>MTDSALHALAEEAGISVEWRDVRGETHTVAPETLRRVLAALGIDADRPEEARAGLRADAGRLPPLLTCPVGPDGVAIPGAVPGHRFRLHMQDGLLVEGRMETGWGGEARLPAQREPGYHRLELDGGHTTIAVAPARCFTLADAAAAQGGRRGGEDGRHGARSWGLAAQLYALRRRGDGGIGDLTGLAQLARAAARRGAEAVAMSPLHAPFAADTGKYGPYAPSTRLWLNALHADPEAALGDLPAFGDPALEAAPLVDWQAAAAAKYARLRRLFDAHIDHPDFVTFRSLAGATLEDHARFEALHAHFYGADPARWHWRSWPDGFGAPDAPGVVRFARDHAREIAFHAFCQWLADASLQAAQKAAREAGMAVGLIADLAVGTDGGGSHAWSRQREILPGLSVGAPPDIFSPLGQDWGLTAFSPREMRLGGFTAFVELLRAGFRHAGGIRVDHAMGLARLWVVPQGGTARDGAYLRFPLEDLLRLLSLESHRHRAIVIGEDLGTVPEGFNERIARAGILGMRVLWFERRRDDSFTPPAEWTPEAVAMTTTHDLPTAAGWWEGRDIGWRERLGLFGEDHAVAERERATRAEDRQGLWRAFLESGTVTTDAPPAGNGAPVAAAAIAHTGAAACALALIPVEDVLALPEQPNLPGTLDEHPNWRRRLPGEAATLLDPPEVGVRLEGLVEARRRVG</sequence>
<evidence type="ECO:0000256" key="4">
    <source>
        <dbReference type="ARBA" id="ARBA00020295"/>
    </source>
</evidence>
<dbReference type="GO" id="GO:0005975">
    <property type="term" value="P:carbohydrate metabolic process"/>
    <property type="evidence" value="ECO:0007669"/>
    <property type="project" value="InterPro"/>
</dbReference>
<dbReference type="RefSeq" id="WP_248666178.1">
    <property type="nucleotide sequence ID" value="NZ_JALPRX010000023.1"/>
</dbReference>
<dbReference type="Pfam" id="PF02446">
    <property type="entry name" value="Glyco_hydro_77"/>
    <property type="match status" value="1"/>
</dbReference>
<gene>
    <name evidence="11" type="primary">malQ</name>
    <name evidence="11" type="ORF">M0638_06625</name>
</gene>
<protein>
    <recommendedName>
        <fullName evidence="4 10">4-alpha-glucanotransferase</fullName>
        <ecNumber evidence="3 10">2.4.1.25</ecNumber>
    </recommendedName>
    <alternativeName>
        <fullName evidence="8 10">Amylomaltase</fullName>
    </alternativeName>
    <alternativeName>
        <fullName evidence="9 10">Disproportionating enzyme</fullName>
    </alternativeName>
</protein>
<evidence type="ECO:0000256" key="5">
    <source>
        <dbReference type="ARBA" id="ARBA00022676"/>
    </source>
</evidence>